<evidence type="ECO:0000256" key="4">
    <source>
        <dbReference type="ARBA" id="ARBA00023180"/>
    </source>
</evidence>
<evidence type="ECO:0000259" key="5">
    <source>
        <dbReference type="SMART" id="SM00013"/>
    </source>
</evidence>
<keyword evidence="7" id="KW-1185">Reference proteome</keyword>
<dbReference type="Gene3D" id="3.80.10.10">
    <property type="entry name" value="Ribonuclease Inhibitor"/>
    <property type="match status" value="1"/>
</dbReference>
<evidence type="ECO:0000256" key="2">
    <source>
        <dbReference type="ARBA" id="ARBA00022729"/>
    </source>
</evidence>
<keyword evidence="3" id="KW-0677">Repeat</keyword>
<dbReference type="InterPro" id="IPR000372">
    <property type="entry name" value="LRRNT"/>
</dbReference>
<dbReference type="Proteomes" id="UP000661971">
    <property type="component" value="Unassembled WGS sequence"/>
</dbReference>
<dbReference type="InterPro" id="IPR032675">
    <property type="entry name" value="LRR_dom_sf"/>
</dbReference>
<feature type="non-terminal residue" evidence="6">
    <location>
        <position position="246"/>
    </location>
</feature>
<dbReference type="AlphaFoldDB" id="A0A851TC70"/>
<feature type="non-terminal residue" evidence="6">
    <location>
        <position position="1"/>
    </location>
</feature>
<dbReference type="GO" id="GO:0004180">
    <property type="term" value="F:carboxypeptidase activity"/>
    <property type="evidence" value="ECO:0007669"/>
    <property type="project" value="UniProtKB-KW"/>
</dbReference>
<accession>A0A851TC70</accession>
<keyword evidence="2" id="KW-0732">Signal</keyword>
<feature type="domain" description="LRRNT" evidence="5">
    <location>
        <begin position="1"/>
        <end position="34"/>
    </location>
</feature>
<dbReference type="PANTHER" id="PTHR24369:SF157">
    <property type="entry name" value="LRRCT DOMAIN-CONTAINING PROTEIN"/>
    <property type="match status" value="1"/>
</dbReference>
<organism evidence="6 7">
    <name type="scientific">Nothocercus nigrocapillus</name>
    <dbReference type="NCBI Taxonomy" id="1977171"/>
    <lineage>
        <taxon>Eukaryota</taxon>
        <taxon>Metazoa</taxon>
        <taxon>Chordata</taxon>
        <taxon>Craniata</taxon>
        <taxon>Vertebrata</taxon>
        <taxon>Euteleostomi</taxon>
        <taxon>Archelosauria</taxon>
        <taxon>Archosauria</taxon>
        <taxon>Dinosauria</taxon>
        <taxon>Saurischia</taxon>
        <taxon>Theropoda</taxon>
        <taxon>Coelurosauria</taxon>
        <taxon>Aves</taxon>
        <taxon>Palaeognathae</taxon>
        <taxon>Tinamiformes</taxon>
        <taxon>Tinamidae</taxon>
        <taxon>Nothocercus</taxon>
    </lineage>
</organism>
<evidence type="ECO:0000256" key="1">
    <source>
        <dbReference type="ARBA" id="ARBA00022614"/>
    </source>
</evidence>
<evidence type="ECO:0000313" key="7">
    <source>
        <dbReference type="Proteomes" id="UP000661971"/>
    </source>
</evidence>
<dbReference type="InterPro" id="IPR050541">
    <property type="entry name" value="LRR_TM_domain-containing"/>
</dbReference>
<keyword evidence="1" id="KW-0433">Leucine-rich repeat</keyword>
<dbReference type="SMART" id="SM00369">
    <property type="entry name" value="LRR_TYP"/>
    <property type="match status" value="6"/>
</dbReference>
<dbReference type="InterPro" id="IPR001611">
    <property type="entry name" value="Leu-rich_rpt"/>
</dbReference>
<evidence type="ECO:0000313" key="6">
    <source>
        <dbReference type="EMBL" id="NXD13859.1"/>
    </source>
</evidence>
<protein>
    <submittedName>
        <fullName evidence="6">CPN2 Carboxypeptidase</fullName>
    </submittedName>
</protein>
<dbReference type="Pfam" id="PF13855">
    <property type="entry name" value="LRR_8"/>
    <property type="match status" value="2"/>
</dbReference>
<dbReference type="EMBL" id="WBNA01000218">
    <property type="protein sequence ID" value="NXD13859.1"/>
    <property type="molecule type" value="Genomic_DNA"/>
</dbReference>
<keyword evidence="6" id="KW-0378">Hydrolase</keyword>
<dbReference type="PANTHER" id="PTHR24369">
    <property type="entry name" value="ANTIGEN BSP, PUTATIVE-RELATED"/>
    <property type="match status" value="1"/>
</dbReference>
<keyword evidence="4" id="KW-0325">Glycoprotein</keyword>
<keyword evidence="6" id="KW-0121">Carboxypeptidase</keyword>
<comment type="caution">
    <text evidence="6">The sequence shown here is derived from an EMBL/GenBank/DDBJ whole genome shotgun (WGS) entry which is preliminary data.</text>
</comment>
<evidence type="ECO:0000256" key="3">
    <source>
        <dbReference type="ARBA" id="ARBA00022737"/>
    </source>
</evidence>
<reference evidence="7" key="1">
    <citation type="submission" date="2023-07" db="EMBL/GenBank/DDBJ databases">
        <title>Bird 10,000 Genomes (B10K) Project - Family phase.</title>
        <authorList>
            <person name="Zhang G."/>
        </authorList>
    </citation>
    <scope>NUCLEOTIDE SEQUENCE [LARGE SCALE GENOMIC DNA]</scope>
</reference>
<keyword evidence="6" id="KW-0645">Protease</keyword>
<dbReference type="FunFam" id="3.80.10.10:FF:000770">
    <property type="entry name" value="Uncharacterized protein"/>
    <property type="match status" value="1"/>
</dbReference>
<name>A0A851TC70_9AVES</name>
<dbReference type="SMART" id="SM00013">
    <property type="entry name" value="LRRNT"/>
    <property type="match status" value="1"/>
</dbReference>
<dbReference type="InterPro" id="IPR003591">
    <property type="entry name" value="Leu-rich_rpt_typical-subtyp"/>
</dbReference>
<dbReference type="GO" id="GO:0005886">
    <property type="term" value="C:plasma membrane"/>
    <property type="evidence" value="ECO:0007669"/>
    <property type="project" value="TreeGrafter"/>
</dbReference>
<sequence length="246" mass="26827">PCPPSCQCYDVSKVFCSEERMQEIPAGLPGNATQLFFVEMALSSLRRGALGSSTTLTKLVFLNNNIQVLEAGTFQGLSNLTELEVSGNLALSFVSPGFLAGLPKLSKLSLGSNAIRSLKPGIFGAVGSLQDLRLRRNKIEVLPTEIFHPLRHLQLLDLSQNIMTELPPGLFSPLTSLRVLKLSDNLLAGLPSSAFSSLGHLLENIPHGLLDPLERLSSLYLSGNPWRCDCNLFYLHSWIQGNTEKV</sequence>
<dbReference type="SUPFAM" id="SSF52058">
    <property type="entry name" value="L domain-like"/>
    <property type="match status" value="1"/>
</dbReference>
<proteinExistence type="predicted"/>
<gene>
    <name evidence="6" type="primary">Cpn2</name>
    <name evidence="6" type="ORF">NOTNIG_R10781</name>
</gene>